<dbReference type="KEGG" id="dnv:108655860"/>
<dbReference type="EMBL" id="LSRL02000612">
    <property type="protein sequence ID" value="TDG40297.1"/>
    <property type="molecule type" value="Genomic_DNA"/>
</dbReference>
<dbReference type="InterPro" id="IPR036779">
    <property type="entry name" value="LysM_dom_sf"/>
</dbReference>
<keyword evidence="2" id="KW-1185">Reference proteome</keyword>
<dbReference type="OMA" id="QICRANR"/>
<dbReference type="CDD" id="cd00118">
    <property type="entry name" value="LysM"/>
    <property type="match status" value="1"/>
</dbReference>
<name>A0A484AUE8_DRONA</name>
<sequence length="131" mass="15141">MPTDQMPNLCGQQLSGWTRHQVCRTDTVAHLALKYGTTTGRICRANRMYWPDILQTRCYIWVPSMDKQYDPARDIRVQALSESGRRATGLVTRPNYNRLSKIPPHYYRQSAPNTDDFASDCDPLLITMRCM</sequence>
<dbReference type="InterPro" id="IPR018392">
    <property type="entry name" value="LysM"/>
</dbReference>
<reference evidence="1 2" key="1">
    <citation type="journal article" date="2019" name="J. Hered.">
        <title>An Improved Genome Assembly for Drosophila navojoa, the Basal Species in the mojavensis Cluster.</title>
        <authorList>
            <person name="Vanderlinde T."/>
            <person name="Dupim E.G."/>
            <person name="Nazario-Yepiz N.O."/>
            <person name="Carvalho A.B."/>
        </authorList>
    </citation>
    <scope>NUCLEOTIDE SEQUENCE [LARGE SCALE GENOMIC DNA]</scope>
    <source>
        <strain evidence="1">Navoj_Jal97</strain>
        <tissue evidence="1">Whole organism</tissue>
    </source>
</reference>
<gene>
    <name evidence="1" type="ORF">AWZ03_013283</name>
</gene>
<comment type="caution">
    <text evidence="1">The sequence shown here is derived from an EMBL/GenBank/DDBJ whole genome shotgun (WGS) entry which is preliminary data.</text>
</comment>
<proteinExistence type="predicted"/>
<dbReference type="Proteomes" id="UP000295192">
    <property type="component" value="Unassembled WGS sequence"/>
</dbReference>
<organism evidence="1 2">
    <name type="scientific">Drosophila navojoa</name>
    <name type="common">Fruit fly</name>
    <dbReference type="NCBI Taxonomy" id="7232"/>
    <lineage>
        <taxon>Eukaryota</taxon>
        <taxon>Metazoa</taxon>
        <taxon>Ecdysozoa</taxon>
        <taxon>Arthropoda</taxon>
        <taxon>Hexapoda</taxon>
        <taxon>Insecta</taxon>
        <taxon>Pterygota</taxon>
        <taxon>Neoptera</taxon>
        <taxon>Endopterygota</taxon>
        <taxon>Diptera</taxon>
        <taxon>Brachycera</taxon>
        <taxon>Muscomorpha</taxon>
        <taxon>Ephydroidea</taxon>
        <taxon>Drosophilidae</taxon>
        <taxon>Drosophila</taxon>
    </lineage>
</organism>
<dbReference type="AlphaFoldDB" id="A0A484AUE8"/>
<accession>A0A484AUE8</accession>
<evidence type="ECO:0008006" key="3">
    <source>
        <dbReference type="Google" id="ProtNLM"/>
    </source>
</evidence>
<dbReference type="SUPFAM" id="SSF54106">
    <property type="entry name" value="LysM domain"/>
    <property type="match status" value="1"/>
</dbReference>
<dbReference type="OrthoDB" id="2107166at2759"/>
<evidence type="ECO:0000313" key="1">
    <source>
        <dbReference type="EMBL" id="TDG40297.1"/>
    </source>
</evidence>
<evidence type="ECO:0000313" key="2">
    <source>
        <dbReference type="Proteomes" id="UP000295192"/>
    </source>
</evidence>
<protein>
    <recommendedName>
        <fullName evidence="3">LysM domain-containing protein</fullName>
    </recommendedName>
</protein>
<dbReference type="Gene3D" id="3.10.350.10">
    <property type="entry name" value="LysM domain"/>
    <property type="match status" value="1"/>
</dbReference>